<dbReference type="InParanoid" id="D2VLL4"/>
<accession>D2VLL4</accession>
<protein>
    <submittedName>
        <fullName evidence="2">Predicted protein</fullName>
    </submittedName>
</protein>
<dbReference type="GeneID" id="8851972"/>
<evidence type="ECO:0000256" key="1">
    <source>
        <dbReference type="SAM" id="Phobius"/>
    </source>
</evidence>
<dbReference type="KEGG" id="ngr:NAEGRDRAFT_69822"/>
<dbReference type="EMBL" id="GG738880">
    <property type="protein sequence ID" value="EFC42409.1"/>
    <property type="molecule type" value="Genomic_DNA"/>
</dbReference>
<dbReference type="AlphaFoldDB" id="D2VLL4"/>
<gene>
    <name evidence="2" type="ORF">NAEGRDRAFT_69822</name>
</gene>
<dbReference type="VEuPathDB" id="AmoebaDB:NAEGRDRAFT_69822"/>
<feature type="transmembrane region" description="Helical" evidence="1">
    <location>
        <begin position="40"/>
        <end position="61"/>
    </location>
</feature>
<evidence type="ECO:0000313" key="2">
    <source>
        <dbReference type="EMBL" id="EFC42409.1"/>
    </source>
</evidence>
<sequence>MEKLSESASVFKQLFNDDIATSRREDISKVMALSPDKKEITFFLPSFIVITFLQLIYGVSLTRDLSMTDFRIILTLLTLFECSPKVKSRILDCIHDDYLNVNMWPFIVQNFSENLAKDHEDYSKIDNLRKYIVESQEDSFSPEIISGWDLNFMINEFLPNMASELSSGIFYQAIHDWCKIKFATIDSADKVVGENASQLRKFLKHLIEIDQKGDKKQANTPTPATNTANAKSNTYFAIPKVFSNFLTRIEDEKIVSPNLLFKIYEIILKHVEDNAE</sequence>
<dbReference type="Proteomes" id="UP000006671">
    <property type="component" value="Unassembled WGS sequence"/>
</dbReference>
<proteinExistence type="predicted"/>
<keyword evidence="1" id="KW-1133">Transmembrane helix</keyword>
<reference evidence="2 3" key="1">
    <citation type="journal article" date="2010" name="Cell">
        <title>The genome of Naegleria gruberi illuminates early eukaryotic versatility.</title>
        <authorList>
            <person name="Fritz-Laylin L.K."/>
            <person name="Prochnik S.E."/>
            <person name="Ginger M.L."/>
            <person name="Dacks J.B."/>
            <person name="Carpenter M.L."/>
            <person name="Field M.C."/>
            <person name="Kuo A."/>
            <person name="Paredez A."/>
            <person name="Chapman J."/>
            <person name="Pham J."/>
            <person name="Shu S."/>
            <person name="Neupane R."/>
            <person name="Cipriano M."/>
            <person name="Mancuso J."/>
            <person name="Tu H."/>
            <person name="Salamov A."/>
            <person name="Lindquist E."/>
            <person name="Shapiro H."/>
            <person name="Lucas S."/>
            <person name="Grigoriev I.V."/>
            <person name="Cande W.Z."/>
            <person name="Fulton C."/>
            <person name="Rokhsar D.S."/>
            <person name="Dawson S.C."/>
        </authorList>
    </citation>
    <scope>NUCLEOTIDE SEQUENCE [LARGE SCALE GENOMIC DNA]</scope>
    <source>
        <strain evidence="2 3">NEG-M</strain>
    </source>
</reference>
<keyword evidence="1" id="KW-0812">Transmembrane</keyword>
<name>D2VLL4_NAEGR</name>
<keyword evidence="3" id="KW-1185">Reference proteome</keyword>
<dbReference type="RefSeq" id="XP_002675153.1">
    <property type="nucleotide sequence ID" value="XM_002675107.1"/>
</dbReference>
<keyword evidence="1" id="KW-0472">Membrane</keyword>
<organism evidence="3">
    <name type="scientific">Naegleria gruberi</name>
    <name type="common">Amoeba</name>
    <dbReference type="NCBI Taxonomy" id="5762"/>
    <lineage>
        <taxon>Eukaryota</taxon>
        <taxon>Discoba</taxon>
        <taxon>Heterolobosea</taxon>
        <taxon>Tetramitia</taxon>
        <taxon>Eutetramitia</taxon>
        <taxon>Vahlkampfiidae</taxon>
        <taxon>Naegleria</taxon>
    </lineage>
</organism>
<evidence type="ECO:0000313" key="3">
    <source>
        <dbReference type="Proteomes" id="UP000006671"/>
    </source>
</evidence>